<dbReference type="GO" id="GO:0016787">
    <property type="term" value="F:hydrolase activity"/>
    <property type="evidence" value="ECO:0007669"/>
    <property type="project" value="UniProtKB-UniRule"/>
</dbReference>
<dbReference type="PANTHER" id="PTHR11070">
    <property type="entry name" value="UVRD / RECB / PCRA DNA HELICASE FAMILY MEMBER"/>
    <property type="match status" value="1"/>
</dbReference>
<dbReference type="GO" id="GO:0005829">
    <property type="term" value="C:cytosol"/>
    <property type="evidence" value="ECO:0007669"/>
    <property type="project" value="TreeGrafter"/>
</dbReference>
<evidence type="ECO:0000313" key="13">
    <source>
        <dbReference type="Proteomes" id="UP000694308"/>
    </source>
</evidence>
<dbReference type="PANTHER" id="PTHR11070:SF2">
    <property type="entry name" value="ATP-DEPENDENT DNA HELICASE SRS2"/>
    <property type="match status" value="1"/>
</dbReference>
<feature type="domain" description="UvrD-like helicase C-terminal" evidence="11">
    <location>
        <begin position="293"/>
        <end position="560"/>
    </location>
</feature>
<evidence type="ECO:0000313" key="12">
    <source>
        <dbReference type="EMBL" id="MBV7275371.1"/>
    </source>
</evidence>
<reference evidence="12" key="1">
    <citation type="submission" date="2020-12" db="EMBL/GenBank/DDBJ databases">
        <title>Clostridium thailandense sp. nov., a novel acetogenic bacterium isolated from peat land soil in Thailand.</title>
        <authorList>
            <person name="Chaikitkaew S."/>
            <person name="Birkeland N.K."/>
        </authorList>
    </citation>
    <scope>NUCLEOTIDE SEQUENCE</scope>
    <source>
        <strain evidence="12">PL3</strain>
    </source>
</reference>
<dbReference type="GO" id="GO:0005524">
    <property type="term" value="F:ATP binding"/>
    <property type="evidence" value="ECO:0007669"/>
    <property type="project" value="UniProtKB-UniRule"/>
</dbReference>
<dbReference type="CDD" id="cd18807">
    <property type="entry name" value="SF1_C_UvrD"/>
    <property type="match status" value="1"/>
</dbReference>
<keyword evidence="1 9" id="KW-0547">Nucleotide-binding</keyword>
<keyword evidence="3 9" id="KW-0347">Helicase</keyword>
<dbReference type="InterPro" id="IPR014016">
    <property type="entry name" value="UvrD-like_ATP-bd"/>
</dbReference>
<evidence type="ECO:0000256" key="1">
    <source>
        <dbReference type="ARBA" id="ARBA00022741"/>
    </source>
</evidence>
<dbReference type="RefSeq" id="WP_218322423.1">
    <property type="nucleotide sequence ID" value="NZ_JAEEGC010000121.1"/>
</dbReference>
<feature type="domain" description="UvrD-like helicase ATP-binding" evidence="10">
    <location>
        <begin position="7"/>
        <end position="292"/>
    </location>
</feature>
<dbReference type="CDD" id="cd17932">
    <property type="entry name" value="DEXQc_UvrD"/>
    <property type="match status" value="1"/>
</dbReference>
<accession>A0A949U0V2</accession>
<proteinExistence type="predicted"/>
<evidence type="ECO:0000259" key="10">
    <source>
        <dbReference type="PROSITE" id="PS51198"/>
    </source>
</evidence>
<evidence type="ECO:0000259" key="11">
    <source>
        <dbReference type="PROSITE" id="PS51217"/>
    </source>
</evidence>
<dbReference type="GO" id="GO:0003677">
    <property type="term" value="F:DNA binding"/>
    <property type="evidence" value="ECO:0007669"/>
    <property type="project" value="InterPro"/>
</dbReference>
<dbReference type="PROSITE" id="PS51198">
    <property type="entry name" value="UVRD_HELICASE_ATP_BIND"/>
    <property type="match status" value="1"/>
</dbReference>
<evidence type="ECO:0000256" key="6">
    <source>
        <dbReference type="ARBA" id="ARBA00034617"/>
    </source>
</evidence>
<evidence type="ECO:0000256" key="3">
    <source>
        <dbReference type="ARBA" id="ARBA00022806"/>
    </source>
</evidence>
<dbReference type="Proteomes" id="UP000694308">
    <property type="component" value="Unassembled WGS sequence"/>
</dbReference>
<dbReference type="Pfam" id="PF13361">
    <property type="entry name" value="UvrD_C"/>
    <property type="match status" value="1"/>
</dbReference>
<gene>
    <name evidence="12" type="ORF">I6U48_20940</name>
</gene>
<evidence type="ECO:0000256" key="2">
    <source>
        <dbReference type="ARBA" id="ARBA00022801"/>
    </source>
</evidence>
<dbReference type="EC" id="5.6.2.4" evidence="7"/>
<dbReference type="InterPro" id="IPR014017">
    <property type="entry name" value="DNA_helicase_UvrD-like_C"/>
</dbReference>
<keyword evidence="13" id="KW-1185">Reference proteome</keyword>
<evidence type="ECO:0000256" key="9">
    <source>
        <dbReference type="PROSITE-ProRule" id="PRU00560"/>
    </source>
</evidence>
<evidence type="ECO:0000256" key="8">
    <source>
        <dbReference type="ARBA" id="ARBA00048988"/>
    </source>
</evidence>
<keyword evidence="5" id="KW-0413">Isomerase</keyword>
<evidence type="ECO:0000256" key="5">
    <source>
        <dbReference type="ARBA" id="ARBA00023235"/>
    </source>
</evidence>
<comment type="caution">
    <text evidence="12">The sequence shown here is derived from an EMBL/GenBank/DDBJ whole genome shotgun (WGS) entry which is preliminary data.</text>
</comment>
<evidence type="ECO:0000256" key="7">
    <source>
        <dbReference type="ARBA" id="ARBA00034808"/>
    </source>
</evidence>
<keyword evidence="4 9" id="KW-0067">ATP-binding</keyword>
<keyword evidence="2 9" id="KW-0378">Hydrolase</keyword>
<dbReference type="GO" id="GO:0043138">
    <property type="term" value="F:3'-5' DNA helicase activity"/>
    <property type="evidence" value="ECO:0007669"/>
    <property type="project" value="UniProtKB-EC"/>
</dbReference>
<feature type="binding site" evidence="9">
    <location>
        <begin position="28"/>
        <end position="35"/>
    </location>
    <ligand>
        <name>ATP</name>
        <dbReference type="ChEBI" id="CHEBI:30616"/>
    </ligand>
</feature>
<dbReference type="AlphaFoldDB" id="A0A949U0V2"/>
<name>A0A949U0V2_9CLOT</name>
<sequence>MVENILDTLNEEQIEAVTTTEGYIRVIAGAGSGKTKALTHRFAYLVNELGIATSSILCVTFTNKAANEMKKRIRNLIGDNDTGYVSTFHGFCVTILREDIHVLHYPKNFIVIDTEDANSILQTIYQDMGINSRNFTFDMAKNSISFRKSNMNYLENILSLDNNELKEKCLNARTIEEGIFYRYICEQKKCYALDFDDLMNFVLYIFTKFEEIRLKWQKRLEYVMVDEFQDVSIAQYNFATILSGYHNNLFIVGDPDQTIYSWRGSKVEFILNFDKEFPKVKTIILNKNYRSTPNILNASNSLIRKNKNRIDKDLVPVKDMGIPVLFNHAKTTKLEAKWIVKQIRLLLESGKKLKAIAILYRSHFVSRSLEEEFIKENIKYILYSGIEFYKRKEIKDVLCYLRIIAYADDISFIRVINVPKRNIGDKRITFLKEYAENKNYSLYDALKYNIEVDLISKTKAKEFLNLIEKYKAIYNEMKISDLITSILNDSGYEAMLRVSGEQDRLDNLAELKQSIFDYEKNSGEESTLEGYLEKIALFTNLDQKERSDSVKMMTIHTAKGLEFPYVFVCGLNEGIFPSKHVNTIDKLEEERRLAYVAYTRAENALFLSDAEGINYDGSFRYPSRFIFNTEKAFLNYETELEESLVEEAQLFIEQNEKRFNCNDMLFSVGDIIEHKVFGKGEILELNENSSSYVIKFEKMETTRNISFKTKLELSNLKS</sequence>
<dbReference type="GO" id="GO:0000725">
    <property type="term" value="P:recombinational repair"/>
    <property type="evidence" value="ECO:0007669"/>
    <property type="project" value="TreeGrafter"/>
</dbReference>
<evidence type="ECO:0000256" key="4">
    <source>
        <dbReference type="ARBA" id="ARBA00022840"/>
    </source>
</evidence>
<comment type="catalytic activity">
    <reaction evidence="8">
        <text>ATP + H2O = ADP + phosphate + H(+)</text>
        <dbReference type="Rhea" id="RHEA:13065"/>
        <dbReference type="ChEBI" id="CHEBI:15377"/>
        <dbReference type="ChEBI" id="CHEBI:15378"/>
        <dbReference type="ChEBI" id="CHEBI:30616"/>
        <dbReference type="ChEBI" id="CHEBI:43474"/>
        <dbReference type="ChEBI" id="CHEBI:456216"/>
        <dbReference type="EC" id="5.6.2.4"/>
    </reaction>
</comment>
<dbReference type="GO" id="GO:0033202">
    <property type="term" value="C:DNA helicase complex"/>
    <property type="evidence" value="ECO:0007669"/>
    <property type="project" value="TreeGrafter"/>
</dbReference>
<organism evidence="12 13">
    <name type="scientific">Clostridium thailandense</name>
    <dbReference type="NCBI Taxonomy" id="2794346"/>
    <lineage>
        <taxon>Bacteria</taxon>
        <taxon>Bacillati</taxon>
        <taxon>Bacillota</taxon>
        <taxon>Clostridia</taxon>
        <taxon>Eubacteriales</taxon>
        <taxon>Clostridiaceae</taxon>
        <taxon>Clostridium</taxon>
    </lineage>
</organism>
<dbReference type="EMBL" id="JAEEGC010000121">
    <property type="protein sequence ID" value="MBV7275371.1"/>
    <property type="molecule type" value="Genomic_DNA"/>
</dbReference>
<dbReference type="Pfam" id="PF00580">
    <property type="entry name" value="UvrD-helicase"/>
    <property type="match status" value="1"/>
</dbReference>
<comment type="catalytic activity">
    <reaction evidence="6">
        <text>Couples ATP hydrolysis with the unwinding of duplex DNA by translocating in the 3'-5' direction.</text>
        <dbReference type="EC" id="5.6.2.4"/>
    </reaction>
</comment>
<protein>
    <recommendedName>
        <fullName evidence="7">DNA 3'-5' helicase</fullName>
        <ecNumber evidence="7">5.6.2.4</ecNumber>
    </recommendedName>
</protein>
<dbReference type="PROSITE" id="PS51217">
    <property type="entry name" value="UVRD_HELICASE_CTER"/>
    <property type="match status" value="1"/>
</dbReference>
<dbReference type="InterPro" id="IPR000212">
    <property type="entry name" value="DNA_helicase_UvrD/REP"/>
</dbReference>